<dbReference type="PANTHER" id="PTHR12011">
    <property type="entry name" value="ADHESION G-PROTEIN COUPLED RECEPTOR"/>
    <property type="match status" value="1"/>
</dbReference>
<gene>
    <name evidence="16" type="ORF">AAFF_G00179550</name>
</gene>
<keyword evidence="5 13" id="KW-0812">Transmembrane</keyword>
<evidence type="ECO:0000256" key="6">
    <source>
        <dbReference type="ARBA" id="ARBA00022729"/>
    </source>
</evidence>
<evidence type="ECO:0000256" key="11">
    <source>
        <dbReference type="ARBA" id="ARBA00023157"/>
    </source>
</evidence>
<dbReference type="InterPro" id="IPR057244">
    <property type="entry name" value="GAIN_B"/>
</dbReference>
<dbReference type="InterPro" id="IPR000832">
    <property type="entry name" value="GPCR_2_secretin-like"/>
</dbReference>
<name>A0AAD7W7P2_9TELE</name>
<dbReference type="PRINTS" id="PR00249">
    <property type="entry name" value="GPCRSECRETIN"/>
</dbReference>
<feature type="transmembrane region" description="Helical" evidence="13">
    <location>
        <begin position="282"/>
        <end position="304"/>
    </location>
</feature>
<comment type="caution">
    <text evidence="16">The sequence shown here is derived from an EMBL/GenBank/DDBJ whole genome shotgun (WGS) entry which is preliminary data.</text>
</comment>
<evidence type="ECO:0000256" key="3">
    <source>
        <dbReference type="ARBA" id="ARBA00022475"/>
    </source>
</evidence>
<feature type="domain" description="G-protein coupled receptors family 2 profile 2" evidence="15">
    <location>
        <begin position="221"/>
        <end position="464"/>
    </location>
</feature>
<dbReference type="Gene3D" id="2.60.220.50">
    <property type="match status" value="1"/>
</dbReference>
<dbReference type="GO" id="GO:0007189">
    <property type="term" value="P:adenylate cyclase-activating G protein-coupled receptor signaling pathway"/>
    <property type="evidence" value="ECO:0007669"/>
    <property type="project" value="TreeGrafter"/>
</dbReference>
<evidence type="ECO:0000256" key="5">
    <source>
        <dbReference type="ARBA" id="ARBA00022692"/>
    </source>
</evidence>
<evidence type="ECO:0000256" key="9">
    <source>
        <dbReference type="ARBA" id="ARBA00022989"/>
    </source>
</evidence>
<dbReference type="InterPro" id="IPR046338">
    <property type="entry name" value="GAIN_dom_sf"/>
</dbReference>
<evidence type="ECO:0000256" key="8">
    <source>
        <dbReference type="ARBA" id="ARBA00022837"/>
    </source>
</evidence>
<dbReference type="FunFam" id="1.20.1070.10:FF:000054">
    <property type="entry name" value="Adhesion G protein-coupled receptor E3"/>
    <property type="match status" value="1"/>
</dbReference>
<dbReference type="InterPro" id="IPR017981">
    <property type="entry name" value="GPCR_2-like_7TM"/>
</dbReference>
<feature type="domain" description="GAIN-B" evidence="14">
    <location>
        <begin position="63"/>
        <end position="213"/>
    </location>
</feature>
<evidence type="ECO:0000256" key="12">
    <source>
        <dbReference type="ARBA" id="ARBA00023180"/>
    </source>
</evidence>
<dbReference type="Gene3D" id="1.20.1070.10">
    <property type="entry name" value="Rhodopsin 7-helix transmembrane proteins"/>
    <property type="match status" value="1"/>
</dbReference>
<keyword evidence="11" id="KW-1015">Disulfide bond</keyword>
<keyword evidence="7" id="KW-0677">Repeat</keyword>
<evidence type="ECO:0000256" key="13">
    <source>
        <dbReference type="SAM" id="Phobius"/>
    </source>
</evidence>
<evidence type="ECO:0000256" key="4">
    <source>
        <dbReference type="ARBA" id="ARBA00022536"/>
    </source>
</evidence>
<keyword evidence="10 13" id="KW-0472">Membrane</keyword>
<keyword evidence="4" id="KW-0245">EGF-like domain</keyword>
<keyword evidence="3" id="KW-1003">Cell membrane</keyword>
<dbReference type="PRINTS" id="PR01128">
    <property type="entry name" value="EMR1HORMONER"/>
</dbReference>
<comment type="subcellular location">
    <subcellularLocation>
        <location evidence="1">Cell membrane</location>
        <topology evidence="1">Multi-pass membrane protein</topology>
    </subcellularLocation>
</comment>
<dbReference type="GO" id="GO:0004930">
    <property type="term" value="F:G protein-coupled receptor activity"/>
    <property type="evidence" value="ECO:0007669"/>
    <property type="project" value="InterPro"/>
</dbReference>
<evidence type="ECO:0000256" key="7">
    <source>
        <dbReference type="ARBA" id="ARBA00022737"/>
    </source>
</evidence>
<evidence type="ECO:0000313" key="17">
    <source>
        <dbReference type="Proteomes" id="UP001221898"/>
    </source>
</evidence>
<proteinExistence type="inferred from homology"/>
<feature type="transmembrane region" description="Helical" evidence="13">
    <location>
        <begin position="223"/>
        <end position="246"/>
    </location>
</feature>
<dbReference type="PROSITE" id="PS50261">
    <property type="entry name" value="G_PROTEIN_RECEP_F2_4"/>
    <property type="match status" value="1"/>
</dbReference>
<dbReference type="GO" id="GO:0005886">
    <property type="term" value="C:plasma membrane"/>
    <property type="evidence" value="ECO:0007669"/>
    <property type="project" value="UniProtKB-SubCell"/>
</dbReference>
<dbReference type="GO" id="GO:0007166">
    <property type="term" value="P:cell surface receptor signaling pathway"/>
    <property type="evidence" value="ECO:0007669"/>
    <property type="project" value="InterPro"/>
</dbReference>
<dbReference type="PROSITE" id="PS50221">
    <property type="entry name" value="GAIN_B"/>
    <property type="match status" value="1"/>
</dbReference>
<protein>
    <submittedName>
        <fullName evidence="16">Uncharacterized protein</fullName>
    </submittedName>
</protein>
<keyword evidence="9 13" id="KW-1133">Transmembrane helix</keyword>
<accession>A0AAD7W7P2</accession>
<keyword evidence="17" id="KW-1185">Reference proteome</keyword>
<dbReference type="SUPFAM" id="SSF81321">
    <property type="entry name" value="Family A G protein-coupled receptor-like"/>
    <property type="match status" value="1"/>
</dbReference>
<comment type="similarity">
    <text evidence="2">Belongs to the G-protein coupled receptor 2 family. Adhesion G-protein coupled receptor (ADGR) subfamily.</text>
</comment>
<dbReference type="Pfam" id="PF00002">
    <property type="entry name" value="7tm_2"/>
    <property type="match status" value="1"/>
</dbReference>
<dbReference type="SMART" id="SM00303">
    <property type="entry name" value="GPS"/>
    <property type="match status" value="1"/>
</dbReference>
<dbReference type="EMBL" id="JAINUG010000239">
    <property type="protein sequence ID" value="KAJ8385889.1"/>
    <property type="molecule type" value="Genomic_DNA"/>
</dbReference>
<sequence length="498" mass="55364">MVTSVLTTALSVIENMSPGEGEGSKADATSVILKISERLVSALVEPMKTQSIKTVKTPTMEIYVHIIGPEGNISKIPALKCRGNTMAINLPAIAKNNNGSAAAVLMSASGMEKLMSPSFFRTENVTEMYSEIITATLPKINNTELPEPVDFTIQHKKKFQAGLVTCVYWEDKGKEKHWSVEGCTASFSNETHTVCSCTHLSTFAILLQTEEQDVNEDDPLLEWINLVCMCVGLAFLALAILSFLFCSWNPKINNIARLHLSICLFLAQLLFLVGVSRTENTVVCAVIAGMLHFLFLSSFVWMLLETVQLFLLVRSLTKIQVIQREGLRAWYLLLIGYGAPMVVVGVSVGVFSDGYGNKEQCWLEKDKNFQWSFIGPVCSILTLNLLSFCVIIWSLRPTLANMKSDVSQAKDTRLIIFKIVAQFFILGCAWILGFFQSTTVLKYLFILLNSQQGTFIFIVHCFLNKEVREEYRSWLSCLCKAEGPSQSSSSTCVSMAHN</sequence>
<feature type="transmembrane region" description="Helical" evidence="13">
    <location>
        <begin position="371"/>
        <end position="395"/>
    </location>
</feature>
<dbReference type="AlphaFoldDB" id="A0AAD7W7P2"/>
<evidence type="ECO:0000259" key="14">
    <source>
        <dbReference type="PROSITE" id="PS50221"/>
    </source>
</evidence>
<keyword evidence="6" id="KW-0732">Signal</keyword>
<evidence type="ECO:0000259" key="15">
    <source>
        <dbReference type="PROSITE" id="PS50261"/>
    </source>
</evidence>
<dbReference type="PANTHER" id="PTHR12011:SF469">
    <property type="entry name" value="ADHESION G PROTEIN-COUPLED RECEPTOR E1-RELATED"/>
    <property type="match status" value="1"/>
</dbReference>
<dbReference type="InterPro" id="IPR001740">
    <property type="entry name" value="GPCR_2_EMR1-like_rcpt"/>
</dbReference>
<evidence type="ECO:0000256" key="1">
    <source>
        <dbReference type="ARBA" id="ARBA00004651"/>
    </source>
</evidence>
<feature type="transmembrane region" description="Helical" evidence="13">
    <location>
        <begin position="441"/>
        <end position="463"/>
    </location>
</feature>
<keyword evidence="12" id="KW-0325">Glycoprotein</keyword>
<dbReference type="Pfam" id="PF01825">
    <property type="entry name" value="GPS"/>
    <property type="match status" value="1"/>
</dbReference>
<feature type="transmembrane region" description="Helical" evidence="13">
    <location>
        <begin position="258"/>
        <end position="276"/>
    </location>
</feature>
<dbReference type="Proteomes" id="UP001221898">
    <property type="component" value="Unassembled WGS sequence"/>
</dbReference>
<evidence type="ECO:0000256" key="10">
    <source>
        <dbReference type="ARBA" id="ARBA00023136"/>
    </source>
</evidence>
<reference evidence="16" key="1">
    <citation type="journal article" date="2023" name="Science">
        <title>Genome structures resolve the early diversification of teleost fishes.</title>
        <authorList>
            <person name="Parey E."/>
            <person name="Louis A."/>
            <person name="Montfort J."/>
            <person name="Bouchez O."/>
            <person name="Roques C."/>
            <person name="Iampietro C."/>
            <person name="Lluch J."/>
            <person name="Castinel A."/>
            <person name="Donnadieu C."/>
            <person name="Desvignes T."/>
            <person name="Floi Bucao C."/>
            <person name="Jouanno E."/>
            <person name="Wen M."/>
            <person name="Mejri S."/>
            <person name="Dirks R."/>
            <person name="Jansen H."/>
            <person name="Henkel C."/>
            <person name="Chen W.J."/>
            <person name="Zahm M."/>
            <person name="Cabau C."/>
            <person name="Klopp C."/>
            <person name="Thompson A.W."/>
            <person name="Robinson-Rechavi M."/>
            <person name="Braasch I."/>
            <person name="Lecointre G."/>
            <person name="Bobe J."/>
            <person name="Postlethwait J.H."/>
            <person name="Berthelot C."/>
            <person name="Roest Crollius H."/>
            <person name="Guiguen Y."/>
        </authorList>
    </citation>
    <scope>NUCLEOTIDE SEQUENCE</scope>
    <source>
        <strain evidence="16">NC1722</strain>
    </source>
</reference>
<keyword evidence="8" id="KW-0106">Calcium</keyword>
<evidence type="ECO:0000256" key="2">
    <source>
        <dbReference type="ARBA" id="ARBA00007343"/>
    </source>
</evidence>
<feature type="transmembrane region" description="Helical" evidence="13">
    <location>
        <begin position="415"/>
        <end position="435"/>
    </location>
</feature>
<organism evidence="16 17">
    <name type="scientific">Aldrovandia affinis</name>
    <dbReference type="NCBI Taxonomy" id="143900"/>
    <lineage>
        <taxon>Eukaryota</taxon>
        <taxon>Metazoa</taxon>
        <taxon>Chordata</taxon>
        <taxon>Craniata</taxon>
        <taxon>Vertebrata</taxon>
        <taxon>Euteleostomi</taxon>
        <taxon>Actinopterygii</taxon>
        <taxon>Neopterygii</taxon>
        <taxon>Teleostei</taxon>
        <taxon>Notacanthiformes</taxon>
        <taxon>Halosauridae</taxon>
        <taxon>Aldrovandia</taxon>
    </lineage>
</organism>
<evidence type="ECO:0000313" key="16">
    <source>
        <dbReference type="EMBL" id="KAJ8385889.1"/>
    </source>
</evidence>
<feature type="transmembrane region" description="Helical" evidence="13">
    <location>
        <begin position="329"/>
        <end position="351"/>
    </location>
</feature>
<dbReference type="InterPro" id="IPR000203">
    <property type="entry name" value="GPS"/>
</dbReference>